<dbReference type="EMBL" id="JAULSR010000001">
    <property type="protein sequence ID" value="KAK0636787.1"/>
    <property type="molecule type" value="Genomic_DNA"/>
</dbReference>
<evidence type="ECO:0000313" key="2">
    <source>
        <dbReference type="EMBL" id="KAK0636787.1"/>
    </source>
</evidence>
<comment type="caution">
    <text evidence="2">The sequence shown here is derived from an EMBL/GenBank/DDBJ whole genome shotgun (WGS) entry which is preliminary data.</text>
</comment>
<feature type="region of interest" description="Disordered" evidence="1">
    <location>
        <begin position="1"/>
        <end position="44"/>
    </location>
</feature>
<dbReference type="SUPFAM" id="SSF51182">
    <property type="entry name" value="RmlC-like cupins"/>
    <property type="match status" value="1"/>
</dbReference>
<sequence>MDQNAPDHSEPIIAYPPPPPTFNHQDPKPTSTNPSPHHSFDGGVETRIVTHPGRAFAFEVTFNTANPILVKLAGQKPPLHFHPYQAEYMEVLAGRLMVEVDGHERVLRPEDGEMCVQPWAHHRLYPPALAPGDRDTRTVFLLSGDETPEVYKLDLVFFTNWYAYQDEVFLRGKRLDLVQVMSMFDAGASYLSLPWWVPFGRSISRALGIAVGRWIGGLLGYQPFHRKWTLDWETACQRMETTMFQRRFADRRAKED</sequence>
<proteinExistence type="predicted"/>
<dbReference type="Proteomes" id="UP001174934">
    <property type="component" value="Unassembled WGS sequence"/>
</dbReference>
<name>A0AA40CFP5_9PEZI</name>
<evidence type="ECO:0000313" key="3">
    <source>
        <dbReference type="Proteomes" id="UP001174934"/>
    </source>
</evidence>
<keyword evidence="3" id="KW-1185">Reference proteome</keyword>
<gene>
    <name evidence="2" type="ORF">B0T17DRAFT_504200</name>
</gene>
<evidence type="ECO:0000256" key="1">
    <source>
        <dbReference type="SAM" id="MobiDB-lite"/>
    </source>
</evidence>
<dbReference type="InterPro" id="IPR011051">
    <property type="entry name" value="RmlC_Cupin_sf"/>
</dbReference>
<feature type="compositionally biased region" description="Basic and acidic residues" evidence="1">
    <location>
        <begin position="1"/>
        <end position="10"/>
    </location>
</feature>
<reference evidence="2" key="1">
    <citation type="submission" date="2023-06" db="EMBL/GenBank/DDBJ databases">
        <title>Genome-scale phylogeny and comparative genomics of the fungal order Sordariales.</title>
        <authorList>
            <consortium name="Lawrence Berkeley National Laboratory"/>
            <person name="Hensen N."/>
            <person name="Bonometti L."/>
            <person name="Westerberg I."/>
            <person name="Brannstrom I.O."/>
            <person name="Guillou S."/>
            <person name="Cros-Aarteil S."/>
            <person name="Calhoun S."/>
            <person name="Haridas S."/>
            <person name="Kuo A."/>
            <person name="Mondo S."/>
            <person name="Pangilinan J."/>
            <person name="Riley R."/>
            <person name="LaButti K."/>
            <person name="Andreopoulos B."/>
            <person name="Lipzen A."/>
            <person name="Chen C."/>
            <person name="Yanf M."/>
            <person name="Daum C."/>
            <person name="Ng V."/>
            <person name="Clum A."/>
            <person name="Steindorff A."/>
            <person name="Ohm R."/>
            <person name="Martin F."/>
            <person name="Silar P."/>
            <person name="Natvig D."/>
            <person name="Lalanne C."/>
            <person name="Gautier V."/>
            <person name="Ament-velasquez S.L."/>
            <person name="Kruys A."/>
            <person name="Hutchinson M.I."/>
            <person name="Powell A.J."/>
            <person name="Barry K."/>
            <person name="Miller A.N."/>
            <person name="Grigoriev I.V."/>
            <person name="Debuchy R."/>
            <person name="Gladieux P."/>
            <person name="Thoren M.H."/>
            <person name="Johannesson H."/>
        </authorList>
    </citation>
    <scope>NUCLEOTIDE SEQUENCE</scope>
    <source>
        <strain evidence="2">SMH3391-2</strain>
    </source>
</reference>
<dbReference type="Gene3D" id="2.60.120.10">
    <property type="entry name" value="Jelly Rolls"/>
    <property type="match status" value="1"/>
</dbReference>
<protein>
    <submittedName>
        <fullName evidence="2">Uncharacterized protein</fullName>
    </submittedName>
</protein>
<feature type="compositionally biased region" description="Polar residues" evidence="1">
    <location>
        <begin position="22"/>
        <end position="36"/>
    </location>
</feature>
<dbReference type="AlphaFoldDB" id="A0AA40CFP5"/>
<dbReference type="InterPro" id="IPR014710">
    <property type="entry name" value="RmlC-like_jellyroll"/>
</dbReference>
<accession>A0AA40CFP5</accession>
<organism evidence="2 3">
    <name type="scientific">Bombardia bombarda</name>
    <dbReference type="NCBI Taxonomy" id="252184"/>
    <lineage>
        <taxon>Eukaryota</taxon>
        <taxon>Fungi</taxon>
        <taxon>Dikarya</taxon>
        <taxon>Ascomycota</taxon>
        <taxon>Pezizomycotina</taxon>
        <taxon>Sordariomycetes</taxon>
        <taxon>Sordariomycetidae</taxon>
        <taxon>Sordariales</taxon>
        <taxon>Lasiosphaeriaceae</taxon>
        <taxon>Bombardia</taxon>
    </lineage>
</organism>